<dbReference type="EMBL" id="UYIO01000001">
    <property type="protein sequence ID" value="VDG76662.1"/>
    <property type="molecule type" value="Genomic_DNA"/>
</dbReference>
<dbReference type="Proteomes" id="UP000182744">
    <property type="component" value="Unassembled WGS sequence"/>
</dbReference>
<feature type="transmembrane region" description="Helical" evidence="1">
    <location>
        <begin position="36"/>
        <end position="54"/>
    </location>
</feature>
<proteinExistence type="predicted"/>
<evidence type="ECO:0000313" key="3">
    <source>
        <dbReference type="EMBL" id="SDE29097.1"/>
    </source>
</evidence>
<reference evidence="3" key="1">
    <citation type="submission" date="2016-10" db="EMBL/GenBank/DDBJ databases">
        <authorList>
            <person name="Varghese N."/>
            <person name="Submissions S."/>
        </authorList>
    </citation>
    <scope>NUCLEOTIDE SEQUENCE</scope>
    <source>
        <strain evidence="3">DSM 20639</strain>
    </source>
</reference>
<evidence type="ECO:0000313" key="5">
    <source>
        <dbReference type="Proteomes" id="UP000182744"/>
    </source>
</evidence>
<evidence type="ECO:0000313" key="6">
    <source>
        <dbReference type="Proteomes" id="UP000269974"/>
    </source>
</evidence>
<accession>A0A1B9BC50</accession>
<dbReference type="EMBL" id="JAWNFU010000004">
    <property type="protein sequence ID" value="MDY5153804.1"/>
    <property type="molecule type" value="Genomic_DNA"/>
</dbReference>
<dbReference type="EMBL" id="FNAU01000005">
    <property type="protein sequence ID" value="SDE29097.1"/>
    <property type="molecule type" value="Genomic_DNA"/>
</dbReference>
<dbReference type="Proteomes" id="UP000269974">
    <property type="component" value="Unassembled WGS sequence"/>
</dbReference>
<keyword evidence="1" id="KW-0812">Transmembrane</keyword>
<keyword evidence="1" id="KW-1133">Transmembrane helix</keyword>
<reference evidence="4 6" key="3">
    <citation type="submission" date="2018-11" db="EMBL/GenBank/DDBJ databases">
        <authorList>
            <consortium name="Pathogen Informatics"/>
        </authorList>
    </citation>
    <scope>NUCLEOTIDE SEQUENCE [LARGE SCALE GENOMIC DNA]</scope>
    <source>
        <strain evidence="4 6">NCTC10327</strain>
    </source>
</reference>
<name>A0A1B9BC50_9ACTO</name>
<feature type="transmembrane region" description="Helical" evidence="1">
    <location>
        <begin position="75"/>
        <end position="95"/>
    </location>
</feature>
<keyword evidence="1" id="KW-0472">Membrane</keyword>
<protein>
    <submittedName>
        <fullName evidence="4">Uncharacterized protein</fullName>
    </submittedName>
</protein>
<evidence type="ECO:0000256" key="1">
    <source>
        <dbReference type="SAM" id="Phobius"/>
    </source>
</evidence>
<evidence type="ECO:0000313" key="2">
    <source>
        <dbReference type="EMBL" id="MDY5153804.1"/>
    </source>
</evidence>
<dbReference type="AlphaFoldDB" id="A0A1B9BC50"/>
<dbReference type="RefSeq" id="WP_049620132.1">
    <property type="nucleotide sequence ID" value="NZ_FNAU01000005.1"/>
</dbReference>
<evidence type="ECO:0000313" key="4">
    <source>
        <dbReference type="EMBL" id="VDG76662.1"/>
    </source>
</evidence>
<sequence>MKRFGTFSLLSIVTLVVLWALTAIKGMGLMEAAESTWPIFLVSVVFNAYIVWGMPKFQQQMAAADTAEVTRRKRTALVFSAGSAIILLLAIWLVFIH</sequence>
<organism evidence="4 6">
    <name type="scientific">Actinobaculum suis</name>
    <dbReference type="NCBI Taxonomy" id="1657"/>
    <lineage>
        <taxon>Bacteria</taxon>
        <taxon>Bacillati</taxon>
        <taxon>Actinomycetota</taxon>
        <taxon>Actinomycetes</taxon>
        <taxon>Actinomycetales</taxon>
        <taxon>Actinomycetaceae</taxon>
        <taxon>Actinobaculum</taxon>
    </lineage>
</organism>
<reference evidence="2" key="4">
    <citation type="submission" date="2023-10" db="EMBL/GenBank/DDBJ databases">
        <title>Whole Genome based description of the genera Actinobaculum and Actinotignum reveals a complex phylogenetic relationship within the species included in the genus Actinotignum.</title>
        <authorList>
            <person name="Jensen C.S."/>
            <person name="Dargis R."/>
            <person name="Kemp M."/>
            <person name="Christensen J.J."/>
        </authorList>
    </citation>
    <scope>NUCLEOTIDE SEQUENCE</scope>
    <source>
        <strain evidence="2">Actinobaculum_suis_CCUG19206T</strain>
    </source>
</reference>
<reference evidence="5" key="2">
    <citation type="submission" date="2016-10" db="EMBL/GenBank/DDBJ databases">
        <authorList>
            <person name="Varghese N."/>
        </authorList>
    </citation>
    <scope>NUCLEOTIDE SEQUENCE [LARGE SCALE GENOMIC DNA]</scope>
    <source>
        <strain evidence="5">DSM 20639</strain>
    </source>
</reference>
<keyword evidence="5" id="KW-1185">Reference proteome</keyword>
<gene>
    <name evidence="4" type="ORF">NCTC10327_01299</name>
    <name evidence="2" type="ORF">R6G71_07090</name>
    <name evidence="3" type="ORF">SAMN05421878_10592</name>
</gene>
<dbReference type="Proteomes" id="UP001273799">
    <property type="component" value="Unassembled WGS sequence"/>
</dbReference>